<dbReference type="EMBL" id="MRZV01001383">
    <property type="protein sequence ID" value="PIK38238.1"/>
    <property type="molecule type" value="Genomic_DNA"/>
</dbReference>
<proteinExistence type="predicted"/>
<accession>A0A2G8JR94</accession>
<evidence type="ECO:0000313" key="1">
    <source>
        <dbReference type="EMBL" id="PIK38238.1"/>
    </source>
</evidence>
<evidence type="ECO:0000313" key="2">
    <source>
        <dbReference type="Proteomes" id="UP000230750"/>
    </source>
</evidence>
<organism evidence="1 2">
    <name type="scientific">Stichopus japonicus</name>
    <name type="common">Sea cucumber</name>
    <dbReference type="NCBI Taxonomy" id="307972"/>
    <lineage>
        <taxon>Eukaryota</taxon>
        <taxon>Metazoa</taxon>
        <taxon>Echinodermata</taxon>
        <taxon>Eleutherozoa</taxon>
        <taxon>Echinozoa</taxon>
        <taxon>Holothuroidea</taxon>
        <taxon>Aspidochirotacea</taxon>
        <taxon>Aspidochirotida</taxon>
        <taxon>Stichopodidae</taxon>
        <taxon>Apostichopus</taxon>
    </lineage>
</organism>
<dbReference type="PANTHER" id="PTHR13617:SF14">
    <property type="entry name" value="PROTEIN ABHD18"/>
    <property type="match status" value="1"/>
</dbReference>
<keyword evidence="2" id="KW-1185">Reference proteome</keyword>
<comment type="caution">
    <text evidence="1">The sequence shown here is derived from an EMBL/GenBank/DDBJ whole genome shotgun (WGS) entry which is preliminary data.</text>
</comment>
<gene>
    <name evidence="1" type="ORF">BSL78_24915</name>
</gene>
<dbReference type="InterPro" id="IPR019149">
    <property type="entry name" value="ABHD18"/>
</dbReference>
<dbReference type="AlphaFoldDB" id="A0A2G8JR94"/>
<sequence>MRGVMDVTTFIGNFSLPSDTQMVISVLATQDAYIPRDNVTGLQTIWPGIEMRYVTGSHVTAALFKQHYFRQAIHDAFQKYLKKYPSPQEKNNQD</sequence>
<dbReference type="Proteomes" id="UP000230750">
    <property type="component" value="Unassembled WGS sequence"/>
</dbReference>
<dbReference type="Pfam" id="PF09752">
    <property type="entry name" value="ABHD18"/>
    <property type="match status" value="1"/>
</dbReference>
<name>A0A2G8JR94_STIJA</name>
<reference evidence="1 2" key="1">
    <citation type="journal article" date="2017" name="PLoS Biol.">
        <title>The sea cucumber genome provides insights into morphological evolution and visceral regeneration.</title>
        <authorList>
            <person name="Zhang X."/>
            <person name="Sun L."/>
            <person name="Yuan J."/>
            <person name="Sun Y."/>
            <person name="Gao Y."/>
            <person name="Zhang L."/>
            <person name="Li S."/>
            <person name="Dai H."/>
            <person name="Hamel J.F."/>
            <person name="Liu C."/>
            <person name="Yu Y."/>
            <person name="Liu S."/>
            <person name="Lin W."/>
            <person name="Guo K."/>
            <person name="Jin S."/>
            <person name="Xu P."/>
            <person name="Storey K.B."/>
            <person name="Huan P."/>
            <person name="Zhang T."/>
            <person name="Zhou Y."/>
            <person name="Zhang J."/>
            <person name="Lin C."/>
            <person name="Li X."/>
            <person name="Xing L."/>
            <person name="Huo D."/>
            <person name="Sun M."/>
            <person name="Wang L."/>
            <person name="Mercier A."/>
            <person name="Li F."/>
            <person name="Yang H."/>
            <person name="Xiang J."/>
        </authorList>
    </citation>
    <scope>NUCLEOTIDE SEQUENCE [LARGE SCALE GENOMIC DNA]</scope>
    <source>
        <strain evidence="1">Shaxun</strain>
        <tissue evidence="1">Muscle</tissue>
    </source>
</reference>
<dbReference type="OrthoDB" id="9987145at2759"/>
<dbReference type="PANTHER" id="PTHR13617">
    <property type="entry name" value="PROTEIN ABHD18"/>
    <property type="match status" value="1"/>
</dbReference>
<protein>
    <submittedName>
        <fullName evidence="1">Uncharacterized protein</fullName>
    </submittedName>
</protein>